<dbReference type="Proteomes" id="UP001281410">
    <property type="component" value="Unassembled WGS sequence"/>
</dbReference>
<name>A0AAE0EB61_9ROSI</name>
<evidence type="ECO:0000313" key="1">
    <source>
        <dbReference type="EMBL" id="KAK3221796.1"/>
    </source>
</evidence>
<reference evidence="1" key="1">
    <citation type="journal article" date="2023" name="Plant J.">
        <title>Genome sequences and population genomics provide insights into the demographic history, inbreeding, and mutation load of two 'living fossil' tree species of Dipteronia.</title>
        <authorList>
            <person name="Feng Y."/>
            <person name="Comes H.P."/>
            <person name="Chen J."/>
            <person name="Zhu S."/>
            <person name="Lu R."/>
            <person name="Zhang X."/>
            <person name="Li P."/>
            <person name="Qiu J."/>
            <person name="Olsen K.M."/>
            <person name="Qiu Y."/>
        </authorList>
    </citation>
    <scope>NUCLEOTIDE SEQUENCE</scope>
    <source>
        <strain evidence="1">NBL</strain>
    </source>
</reference>
<evidence type="ECO:0000313" key="2">
    <source>
        <dbReference type="Proteomes" id="UP001281410"/>
    </source>
</evidence>
<keyword evidence="2" id="KW-1185">Reference proteome</keyword>
<organism evidence="1 2">
    <name type="scientific">Dipteronia sinensis</name>
    <dbReference type="NCBI Taxonomy" id="43782"/>
    <lineage>
        <taxon>Eukaryota</taxon>
        <taxon>Viridiplantae</taxon>
        <taxon>Streptophyta</taxon>
        <taxon>Embryophyta</taxon>
        <taxon>Tracheophyta</taxon>
        <taxon>Spermatophyta</taxon>
        <taxon>Magnoliopsida</taxon>
        <taxon>eudicotyledons</taxon>
        <taxon>Gunneridae</taxon>
        <taxon>Pentapetalae</taxon>
        <taxon>rosids</taxon>
        <taxon>malvids</taxon>
        <taxon>Sapindales</taxon>
        <taxon>Sapindaceae</taxon>
        <taxon>Hippocastanoideae</taxon>
        <taxon>Acereae</taxon>
        <taxon>Dipteronia</taxon>
    </lineage>
</organism>
<gene>
    <name evidence="1" type="ORF">Dsin_008821</name>
</gene>
<accession>A0AAE0EB61</accession>
<dbReference type="PANTHER" id="PTHR33223:SF10">
    <property type="entry name" value="AMINOTRANSFERASE-LIKE PLANT MOBILE DOMAIN-CONTAINING PROTEIN"/>
    <property type="match status" value="1"/>
</dbReference>
<protein>
    <submittedName>
        <fullName evidence="1">Uncharacterized protein</fullName>
    </submittedName>
</protein>
<dbReference type="EMBL" id="JANJYJ010000003">
    <property type="protein sequence ID" value="KAK3221796.1"/>
    <property type="molecule type" value="Genomic_DNA"/>
</dbReference>
<sequence length="98" mass="11543">MPHVEQFKVNTDLYEHVRRYQSAMAQYDYNDAHMCRMLPQILGDQGSRWFGGLTSGLIDNFEELIQAFTQQFMVNIQRRKSISVLSTLKQKKDENLKD</sequence>
<comment type="caution">
    <text evidence="1">The sequence shown here is derived from an EMBL/GenBank/DDBJ whole genome shotgun (WGS) entry which is preliminary data.</text>
</comment>
<dbReference type="PANTHER" id="PTHR33223">
    <property type="entry name" value="CCHC-TYPE DOMAIN-CONTAINING PROTEIN"/>
    <property type="match status" value="1"/>
</dbReference>
<proteinExistence type="predicted"/>
<dbReference type="AlphaFoldDB" id="A0AAE0EB61"/>